<dbReference type="EMBL" id="BBMR01000006">
    <property type="protein sequence ID" value="GAL20835.1"/>
    <property type="molecule type" value="Genomic_DNA"/>
</dbReference>
<dbReference type="AlphaFoldDB" id="A0A090RZD8"/>
<protein>
    <submittedName>
        <fullName evidence="1">Uncharacterized protein</fullName>
    </submittedName>
</protein>
<proteinExistence type="predicted"/>
<reference evidence="1 2" key="1">
    <citation type="submission" date="2014-09" db="EMBL/GenBank/DDBJ databases">
        <title>Vibrio maritimus JCM 19235. (C45) whole genome shotgun sequence.</title>
        <authorList>
            <person name="Sawabe T."/>
            <person name="Meirelles P."/>
            <person name="Nakanishi M."/>
            <person name="Sayaka M."/>
            <person name="Hattori M."/>
            <person name="Ohkuma M."/>
        </authorList>
    </citation>
    <scope>NUCLEOTIDE SEQUENCE [LARGE SCALE GENOMIC DNA]</scope>
    <source>
        <strain evidence="2">JCM19235</strain>
    </source>
</reference>
<evidence type="ECO:0000313" key="1">
    <source>
        <dbReference type="EMBL" id="GAL20835.1"/>
    </source>
</evidence>
<evidence type="ECO:0000313" key="2">
    <source>
        <dbReference type="Proteomes" id="UP000029228"/>
    </source>
</evidence>
<accession>A0A090RZD8</accession>
<reference evidence="1 2" key="2">
    <citation type="submission" date="2014-09" db="EMBL/GenBank/DDBJ databases">
        <authorList>
            <consortium name="NBRP consortium"/>
            <person name="Sawabe T."/>
            <person name="Meirelles P."/>
            <person name="Nakanishi M."/>
            <person name="Sayaka M."/>
            <person name="Hattori M."/>
            <person name="Ohkuma M."/>
        </authorList>
    </citation>
    <scope>NUCLEOTIDE SEQUENCE [LARGE SCALE GENOMIC DNA]</scope>
    <source>
        <strain evidence="2">JCM19235</strain>
    </source>
</reference>
<sequence>MAYLPFYLTPEEFEVYQKEREKQIKAGKHFFEWSSNNIEEANRYNARIHTSLH</sequence>
<gene>
    <name evidence="1" type="ORF">JCM19235_3837</name>
</gene>
<keyword evidence="2" id="KW-1185">Reference proteome</keyword>
<name>A0A090RZD8_9VIBR</name>
<dbReference type="STRING" id="990268.JCM19235_3837"/>
<organism evidence="1 2">
    <name type="scientific">Vibrio maritimus</name>
    <dbReference type="NCBI Taxonomy" id="990268"/>
    <lineage>
        <taxon>Bacteria</taxon>
        <taxon>Pseudomonadati</taxon>
        <taxon>Pseudomonadota</taxon>
        <taxon>Gammaproteobacteria</taxon>
        <taxon>Vibrionales</taxon>
        <taxon>Vibrionaceae</taxon>
        <taxon>Vibrio</taxon>
    </lineage>
</organism>
<comment type="caution">
    <text evidence="1">The sequence shown here is derived from an EMBL/GenBank/DDBJ whole genome shotgun (WGS) entry which is preliminary data.</text>
</comment>
<dbReference type="Proteomes" id="UP000029228">
    <property type="component" value="Unassembled WGS sequence"/>
</dbReference>